<comment type="subcellular location">
    <subcellularLocation>
        <location evidence="2">Cell inner membrane</location>
        <topology evidence="2">Multi-pass membrane protein</topology>
    </subcellularLocation>
</comment>
<evidence type="ECO:0000313" key="18">
    <source>
        <dbReference type="EMBL" id="MBB6229053.1"/>
    </source>
</evidence>
<evidence type="ECO:0000259" key="17">
    <source>
        <dbReference type="PROSITE" id="PS50885"/>
    </source>
</evidence>
<proteinExistence type="predicted"/>
<feature type="transmembrane region" description="Helical" evidence="15">
    <location>
        <begin position="172"/>
        <end position="191"/>
    </location>
</feature>
<evidence type="ECO:0000256" key="10">
    <source>
        <dbReference type="ARBA" id="ARBA00022777"/>
    </source>
</evidence>
<keyword evidence="10 18" id="KW-0418">Kinase</keyword>
<dbReference type="PANTHER" id="PTHR44936:SF5">
    <property type="entry name" value="SENSOR HISTIDINE KINASE ENVZ"/>
    <property type="match status" value="1"/>
</dbReference>
<keyword evidence="7" id="KW-0808">Transferase</keyword>
<dbReference type="SMART" id="SM00387">
    <property type="entry name" value="HATPase_c"/>
    <property type="match status" value="1"/>
</dbReference>
<evidence type="ECO:0000256" key="15">
    <source>
        <dbReference type="SAM" id="Phobius"/>
    </source>
</evidence>
<evidence type="ECO:0000256" key="4">
    <source>
        <dbReference type="ARBA" id="ARBA00022475"/>
    </source>
</evidence>
<dbReference type="SMART" id="SM00388">
    <property type="entry name" value="HisKA"/>
    <property type="match status" value="1"/>
</dbReference>
<dbReference type="PRINTS" id="PR00344">
    <property type="entry name" value="BCTRLSENSOR"/>
</dbReference>
<keyword evidence="12 15" id="KW-1133">Transmembrane helix</keyword>
<evidence type="ECO:0000256" key="9">
    <source>
        <dbReference type="ARBA" id="ARBA00022741"/>
    </source>
</evidence>
<evidence type="ECO:0000256" key="5">
    <source>
        <dbReference type="ARBA" id="ARBA00022519"/>
    </source>
</evidence>
<dbReference type="EMBL" id="JACIIV010000030">
    <property type="protein sequence ID" value="MBB6229053.1"/>
    <property type="molecule type" value="Genomic_DNA"/>
</dbReference>
<dbReference type="Proteomes" id="UP000538147">
    <property type="component" value="Unassembled WGS sequence"/>
</dbReference>
<gene>
    <name evidence="18" type="ORF">FHS79_003251</name>
</gene>
<dbReference type="InterPro" id="IPR003661">
    <property type="entry name" value="HisK_dim/P_dom"/>
</dbReference>
<evidence type="ECO:0000259" key="16">
    <source>
        <dbReference type="PROSITE" id="PS50109"/>
    </source>
</evidence>
<comment type="caution">
    <text evidence="18">The sequence shown here is derived from an EMBL/GenBank/DDBJ whole genome shotgun (WGS) entry which is preliminary data.</text>
</comment>
<keyword evidence="9" id="KW-0547">Nucleotide-binding</keyword>
<dbReference type="PANTHER" id="PTHR44936">
    <property type="entry name" value="SENSOR PROTEIN CREC"/>
    <property type="match status" value="1"/>
</dbReference>
<dbReference type="SUPFAM" id="SSF55874">
    <property type="entry name" value="ATPase domain of HSP90 chaperone/DNA topoisomerase II/histidine kinase"/>
    <property type="match status" value="1"/>
</dbReference>
<evidence type="ECO:0000256" key="8">
    <source>
        <dbReference type="ARBA" id="ARBA00022692"/>
    </source>
</evidence>
<evidence type="ECO:0000256" key="1">
    <source>
        <dbReference type="ARBA" id="ARBA00000085"/>
    </source>
</evidence>
<dbReference type="InterPro" id="IPR036097">
    <property type="entry name" value="HisK_dim/P_sf"/>
</dbReference>
<feature type="domain" description="HAMP" evidence="17">
    <location>
        <begin position="192"/>
        <end position="244"/>
    </location>
</feature>
<evidence type="ECO:0000256" key="12">
    <source>
        <dbReference type="ARBA" id="ARBA00022989"/>
    </source>
</evidence>
<keyword evidence="8 15" id="KW-0812">Transmembrane</keyword>
<dbReference type="Pfam" id="PF02518">
    <property type="entry name" value="HATPase_c"/>
    <property type="match status" value="1"/>
</dbReference>
<dbReference type="GO" id="GO:0005886">
    <property type="term" value="C:plasma membrane"/>
    <property type="evidence" value="ECO:0007669"/>
    <property type="project" value="UniProtKB-SubCell"/>
</dbReference>
<organism evidence="18 19">
    <name type="scientific">Polymorphobacter multimanifer</name>
    <dbReference type="NCBI Taxonomy" id="1070431"/>
    <lineage>
        <taxon>Bacteria</taxon>
        <taxon>Pseudomonadati</taxon>
        <taxon>Pseudomonadota</taxon>
        <taxon>Alphaproteobacteria</taxon>
        <taxon>Sphingomonadales</taxon>
        <taxon>Sphingosinicellaceae</taxon>
        <taxon>Polymorphobacter</taxon>
    </lineage>
</organism>
<dbReference type="PROSITE" id="PS50109">
    <property type="entry name" value="HIS_KIN"/>
    <property type="match status" value="1"/>
</dbReference>
<dbReference type="InterPro" id="IPR003660">
    <property type="entry name" value="HAMP_dom"/>
</dbReference>
<keyword evidence="11" id="KW-0067">ATP-binding</keyword>
<evidence type="ECO:0000256" key="11">
    <source>
        <dbReference type="ARBA" id="ARBA00022840"/>
    </source>
</evidence>
<evidence type="ECO:0000256" key="14">
    <source>
        <dbReference type="ARBA" id="ARBA00023136"/>
    </source>
</evidence>
<dbReference type="AlphaFoldDB" id="A0A841LDH0"/>
<feature type="transmembrane region" description="Helical" evidence="15">
    <location>
        <begin position="20"/>
        <end position="41"/>
    </location>
</feature>
<evidence type="ECO:0000256" key="3">
    <source>
        <dbReference type="ARBA" id="ARBA00012438"/>
    </source>
</evidence>
<keyword evidence="6" id="KW-0597">Phosphoprotein</keyword>
<dbReference type="InterPro" id="IPR005467">
    <property type="entry name" value="His_kinase_dom"/>
</dbReference>
<keyword evidence="13" id="KW-0902">Two-component regulatory system</keyword>
<evidence type="ECO:0000256" key="13">
    <source>
        <dbReference type="ARBA" id="ARBA00023012"/>
    </source>
</evidence>
<dbReference type="InterPro" id="IPR004358">
    <property type="entry name" value="Sig_transdc_His_kin-like_C"/>
</dbReference>
<keyword evidence="19" id="KW-1185">Reference proteome</keyword>
<dbReference type="CDD" id="cd06225">
    <property type="entry name" value="HAMP"/>
    <property type="match status" value="1"/>
</dbReference>
<accession>A0A841LDH0</accession>
<dbReference type="PROSITE" id="PS50885">
    <property type="entry name" value="HAMP"/>
    <property type="match status" value="1"/>
</dbReference>
<keyword evidence="5" id="KW-0997">Cell inner membrane</keyword>
<dbReference type="InterPro" id="IPR036890">
    <property type="entry name" value="HATPase_C_sf"/>
</dbReference>
<sequence>MIERLTMLRRLPILSQTLLLVVFTLVASLVVNFLLITALPAPRLDFYSMRDIAEALSEHNPAQRVKRIDSLLDMHIDDAPPEPVDHMVTNASLSRRLAGLLDLPESRVRLFYEADQSNWPFRYSETASGVPMRLGEAQFYNTVVAAVQRDDGRWKVMRSPPRPFITRFQKRSLTAFLLSVLAVLPFAFLFARQLTLPIRRFAEAAEAVGADHAAPAVPIEGSTELRQAAEALSKMQARLLDTLAERTAMVGAIAHDLRTPLTRIAFRIEAAPDPVRIAVLADIEQMRAMVEATIGFIRHGHELGERRLLDLHQLAARVVADAQEMGHPVSLAVLDPGARNWVMGDAVALERVMQNIINNAVSYAGAAEVIVTSSGLETVLQVADRGPGLDDAQLDEVFKPFNRGEPSRSRQTGGVGLGLAIARLIVTAHGGALAARNRRGGGLLLEARLPAVPPPRQSRLRIGATASPVPAALALPKKVSPAA</sequence>
<feature type="domain" description="Histidine kinase" evidence="16">
    <location>
        <begin position="252"/>
        <end position="453"/>
    </location>
</feature>
<dbReference type="Pfam" id="PF00672">
    <property type="entry name" value="HAMP"/>
    <property type="match status" value="1"/>
</dbReference>
<evidence type="ECO:0000256" key="6">
    <source>
        <dbReference type="ARBA" id="ARBA00022553"/>
    </source>
</evidence>
<dbReference type="GO" id="GO:0005524">
    <property type="term" value="F:ATP binding"/>
    <property type="evidence" value="ECO:0007669"/>
    <property type="project" value="UniProtKB-KW"/>
</dbReference>
<protein>
    <recommendedName>
        <fullName evidence="3">histidine kinase</fullName>
        <ecNumber evidence="3">2.7.13.3</ecNumber>
    </recommendedName>
</protein>
<dbReference type="RefSeq" id="WP_243452949.1">
    <property type="nucleotide sequence ID" value="NZ_BMOX01000027.1"/>
</dbReference>
<dbReference type="Gene3D" id="1.10.287.130">
    <property type="match status" value="1"/>
</dbReference>
<dbReference type="GO" id="GO:0000155">
    <property type="term" value="F:phosphorelay sensor kinase activity"/>
    <property type="evidence" value="ECO:0007669"/>
    <property type="project" value="InterPro"/>
</dbReference>
<reference evidence="18 19" key="1">
    <citation type="submission" date="2020-08" db="EMBL/GenBank/DDBJ databases">
        <title>Genomic Encyclopedia of Type Strains, Phase IV (KMG-IV): sequencing the most valuable type-strain genomes for metagenomic binning, comparative biology and taxonomic classification.</title>
        <authorList>
            <person name="Goeker M."/>
        </authorList>
    </citation>
    <scope>NUCLEOTIDE SEQUENCE [LARGE SCALE GENOMIC DNA]</scope>
    <source>
        <strain evidence="18 19">DSM 102189</strain>
    </source>
</reference>
<dbReference type="InterPro" id="IPR003594">
    <property type="entry name" value="HATPase_dom"/>
</dbReference>
<name>A0A841LDH0_9SPHN</name>
<dbReference type="EC" id="2.7.13.3" evidence="3"/>
<dbReference type="InterPro" id="IPR050980">
    <property type="entry name" value="2C_sensor_his_kinase"/>
</dbReference>
<dbReference type="SUPFAM" id="SSF47384">
    <property type="entry name" value="Homodimeric domain of signal transducing histidine kinase"/>
    <property type="match status" value="1"/>
</dbReference>
<dbReference type="CDD" id="cd00082">
    <property type="entry name" value="HisKA"/>
    <property type="match status" value="1"/>
</dbReference>
<comment type="catalytic activity">
    <reaction evidence="1">
        <text>ATP + protein L-histidine = ADP + protein N-phospho-L-histidine.</text>
        <dbReference type="EC" id="2.7.13.3"/>
    </reaction>
</comment>
<keyword evidence="4" id="KW-1003">Cell membrane</keyword>
<dbReference type="Gene3D" id="3.30.565.10">
    <property type="entry name" value="Histidine kinase-like ATPase, C-terminal domain"/>
    <property type="match status" value="1"/>
</dbReference>
<dbReference type="SMART" id="SM00304">
    <property type="entry name" value="HAMP"/>
    <property type="match status" value="1"/>
</dbReference>
<evidence type="ECO:0000256" key="7">
    <source>
        <dbReference type="ARBA" id="ARBA00022679"/>
    </source>
</evidence>
<evidence type="ECO:0000313" key="19">
    <source>
        <dbReference type="Proteomes" id="UP000538147"/>
    </source>
</evidence>
<keyword evidence="14 15" id="KW-0472">Membrane</keyword>
<evidence type="ECO:0000256" key="2">
    <source>
        <dbReference type="ARBA" id="ARBA00004429"/>
    </source>
</evidence>